<dbReference type="SUPFAM" id="SSF52833">
    <property type="entry name" value="Thioredoxin-like"/>
    <property type="match status" value="1"/>
</dbReference>
<dbReference type="PANTHER" id="PTHR42852">
    <property type="entry name" value="THIOL:DISULFIDE INTERCHANGE PROTEIN DSBE"/>
    <property type="match status" value="1"/>
</dbReference>
<feature type="chain" id="PRO_5046834148" evidence="1">
    <location>
        <begin position="22"/>
        <end position="410"/>
    </location>
</feature>
<reference evidence="4" key="1">
    <citation type="journal article" date="2019" name="Int. J. Syst. Evol. Microbiol.">
        <title>The Global Catalogue of Microorganisms (GCM) 10K type strain sequencing project: providing services to taxonomists for standard genome sequencing and annotation.</title>
        <authorList>
            <consortium name="The Broad Institute Genomics Platform"/>
            <consortium name="The Broad Institute Genome Sequencing Center for Infectious Disease"/>
            <person name="Wu L."/>
            <person name="Ma J."/>
        </authorList>
    </citation>
    <scope>NUCLEOTIDE SEQUENCE [LARGE SCALE GENOMIC DNA]</scope>
    <source>
        <strain evidence="4">KCTC 52490</strain>
    </source>
</reference>
<sequence>MIYKKLLTVSSLLLIGLVGQAQTKPQIGVWRGVFTLAAGHTAPFNFELTGKTAYLINGAERFELKNVTQRGDSIFLPVDVYNTVLAAKIEDANTLSGVFKHLDSPVAGIPFRAEYGKRYRFVEQPATASVSMHGNWDIVIDEKIKLIGVFDQRGSKLTGTFLSTGGDLRFYEGSVQGDEFSLSAFDGSNPQLFTGKISGNELTGDFVNSQRARSVKGTRNAQAALPDAYSLTKMRDGIPLAFTLPDAFTGKQISLNDPKYKGKVVIVTTMGSWCHNCMDEAAFLSPWYKANKKRGVEIIGLAFEAKNDPVFAKARLETVKNRYQIDYDMLFAGIADTKHASEVLPALSEMSVYPTTIYVKRNGDVAKVHTGYSGPATGKYYEEFVKEFNATMDQLLNERVNEETSQRSNK</sequence>
<keyword evidence="1" id="KW-0732">Signal</keyword>
<protein>
    <submittedName>
        <fullName evidence="3">TlpA disulfide reductase family protein</fullName>
    </submittedName>
</protein>
<dbReference type="Pfam" id="PF00578">
    <property type="entry name" value="AhpC-TSA"/>
    <property type="match status" value="1"/>
</dbReference>
<organism evidence="3 4">
    <name type="scientific">Spirosoma flavum</name>
    <dbReference type="NCBI Taxonomy" id="2048557"/>
    <lineage>
        <taxon>Bacteria</taxon>
        <taxon>Pseudomonadati</taxon>
        <taxon>Bacteroidota</taxon>
        <taxon>Cytophagia</taxon>
        <taxon>Cytophagales</taxon>
        <taxon>Cytophagaceae</taxon>
        <taxon>Spirosoma</taxon>
    </lineage>
</organism>
<evidence type="ECO:0000313" key="4">
    <source>
        <dbReference type="Proteomes" id="UP001597512"/>
    </source>
</evidence>
<dbReference type="InterPro" id="IPR013766">
    <property type="entry name" value="Thioredoxin_domain"/>
</dbReference>
<proteinExistence type="predicted"/>
<dbReference type="Proteomes" id="UP001597512">
    <property type="component" value="Unassembled WGS sequence"/>
</dbReference>
<keyword evidence="4" id="KW-1185">Reference proteome</keyword>
<dbReference type="PROSITE" id="PS51352">
    <property type="entry name" value="THIOREDOXIN_2"/>
    <property type="match status" value="1"/>
</dbReference>
<dbReference type="CDD" id="cd02966">
    <property type="entry name" value="TlpA_like_family"/>
    <property type="match status" value="1"/>
</dbReference>
<gene>
    <name evidence="3" type="ORF">ACFS25_02585</name>
</gene>
<evidence type="ECO:0000259" key="2">
    <source>
        <dbReference type="PROSITE" id="PS51352"/>
    </source>
</evidence>
<dbReference type="Gene3D" id="3.40.30.10">
    <property type="entry name" value="Glutaredoxin"/>
    <property type="match status" value="1"/>
</dbReference>
<dbReference type="PANTHER" id="PTHR42852:SF13">
    <property type="entry name" value="PROTEIN DIPZ"/>
    <property type="match status" value="1"/>
</dbReference>
<evidence type="ECO:0000256" key="1">
    <source>
        <dbReference type="SAM" id="SignalP"/>
    </source>
</evidence>
<dbReference type="InterPro" id="IPR000866">
    <property type="entry name" value="AhpC/TSA"/>
</dbReference>
<dbReference type="RefSeq" id="WP_381496837.1">
    <property type="nucleotide sequence ID" value="NZ_JBHUOM010000001.1"/>
</dbReference>
<dbReference type="InterPro" id="IPR036249">
    <property type="entry name" value="Thioredoxin-like_sf"/>
</dbReference>
<evidence type="ECO:0000313" key="3">
    <source>
        <dbReference type="EMBL" id="MFD2932646.1"/>
    </source>
</evidence>
<name>A0ABW6AB49_9BACT</name>
<feature type="signal peptide" evidence="1">
    <location>
        <begin position="1"/>
        <end position="21"/>
    </location>
</feature>
<comment type="caution">
    <text evidence="3">The sequence shown here is derived from an EMBL/GenBank/DDBJ whole genome shotgun (WGS) entry which is preliminary data.</text>
</comment>
<dbReference type="InterPro" id="IPR050553">
    <property type="entry name" value="Thioredoxin_ResA/DsbE_sf"/>
</dbReference>
<feature type="domain" description="Thioredoxin" evidence="2">
    <location>
        <begin position="233"/>
        <end position="390"/>
    </location>
</feature>
<accession>A0ABW6AB49</accession>
<dbReference type="EMBL" id="JBHUOM010000001">
    <property type="protein sequence ID" value="MFD2932646.1"/>
    <property type="molecule type" value="Genomic_DNA"/>
</dbReference>